<dbReference type="GO" id="GO:0017168">
    <property type="term" value="F:5-oxoprolinase (ATP-hydrolyzing) activity"/>
    <property type="evidence" value="ECO:0007669"/>
    <property type="project" value="TreeGrafter"/>
</dbReference>
<dbReference type="PANTHER" id="PTHR11365">
    <property type="entry name" value="5-OXOPROLINASE RELATED"/>
    <property type="match status" value="1"/>
</dbReference>
<reference evidence="2 3" key="1">
    <citation type="submission" date="2018-11" db="EMBL/GenBank/DDBJ databases">
        <title>Genomic Encyclopedia of Type Strains, Phase IV (KMG-IV): sequencing the most valuable type-strain genomes for metagenomic binning, comparative biology and taxonomic classification.</title>
        <authorList>
            <person name="Goeker M."/>
        </authorList>
    </citation>
    <scope>NUCLEOTIDE SEQUENCE [LARGE SCALE GENOMIC DNA]</scope>
    <source>
        <strain evidence="2 3">DSM 5900</strain>
    </source>
</reference>
<dbReference type="Proteomes" id="UP000278222">
    <property type="component" value="Unassembled WGS sequence"/>
</dbReference>
<evidence type="ECO:0000313" key="2">
    <source>
        <dbReference type="EMBL" id="ROP99478.1"/>
    </source>
</evidence>
<accession>A0A3N1M8G1</accession>
<organism evidence="2 3">
    <name type="scientific">Stella humosa</name>
    <dbReference type="NCBI Taxonomy" id="94"/>
    <lineage>
        <taxon>Bacteria</taxon>
        <taxon>Pseudomonadati</taxon>
        <taxon>Pseudomonadota</taxon>
        <taxon>Alphaproteobacteria</taxon>
        <taxon>Rhodospirillales</taxon>
        <taxon>Stellaceae</taxon>
        <taxon>Stella</taxon>
    </lineage>
</organism>
<dbReference type="PANTHER" id="PTHR11365:SF23">
    <property type="entry name" value="HYPOTHETICAL 5-OXOPROLINASE (EUROFUNG)-RELATED"/>
    <property type="match status" value="1"/>
</dbReference>
<evidence type="ECO:0000259" key="1">
    <source>
        <dbReference type="Pfam" id="PF02538"/>
    </source>
</evidence>
<dbReference type="GO" id="GO:0006749">
    <property type="term" value="P:glutathione metabolic process"/>
    <property type="evidence" value="ECO:0007669"/>
    <property type="project" value="TreeGrafter"/>
</dbReference>
<keyword evidence="3" id="KW-1185">Reference proteome</keyword>
<sequence length="563" mass="59663">MTSAQPHLQLDPITVEVVRHKLDGIANEMESTLLRSSFSPIVKEGMDASASLFTIAGETLAQACAVPIHLATLIPIVETLLKEFPLSTMKEGDVYIMNDPYLGGTHLPDIAIVVPVMYRGRPIALSASMTHHQDVGGMTPGSIPTNATEIYQEGVRIPPLKLRDAGVMNDTLVKMLRLNVRIPDVLMGDLNAQIAACTIGARRIAALADAYGDNLLTTIFQELLEKSEAMTREALRAIPSGTYKYVDYMDNDGIELDRRIRIEVAVTVENGAIHCDFTGTSRQLKGPFNVVRSGSQAAAYFAVRALTDPSIPTNAGCFRPVSLHLPEGSMVNPKEPAPVGSRTAAIKRITGCIIGAFQQALPEKVPADSGGELLTLAFGGRKPDGSGNFVVGELIAGGSGAARRSDGVDVVETDASNCMNLPAEALEMEAPVRVLRVELRRDSGGAGKRRGGLGLIKEFEMLDVEATLTHRGERHFCPAAGANGGEAGAPARSVIIRADGTEETVPSKLVTVLKPGDRLLVETAGGGGYGPAGERERDLVDADIANGKVSAEEAARLYGTAAE</sequence>
<feature type="domain" description="Hydantoinase B/oxoprolinase" evidence="1">
    <location>
        <begin position="11"/>
        <end position="531"/>
    </location>
</feature>
<dbReference type="InterPro" id="IPR003692">
    <property type="entry name" value="Hydantoinase_B"/>
</dbReference>
<name>A0A3N1M8G1_9PROT</name>
<dbReference type="RefSeq" id="WP_123688866.1">
    <property type="nucleotide sequence ID" value="NZ_AP019700.1"/>
</dbReference>
<dbReference type="GO" id="GO:0005829">
    <property type="term" value="C:cytosol"/>
    <property type="evidence" value="ECO:0007669"/>
    <property type="project" value="TreeGrafter"/>
</dbReference>
<dbReference type="AlphaFoldDB" id="A0A3N1M8G1"/>
<dbReference type="Pfam" id="PF02538">
    <property type="entry name" value="Hydantoinase_B"/>
    <property type="match status" value="1"/>
</dbReference>
<comment type="caution">
    <text evidence="2">The sequence shown here is derived from an EMBL/GenBank/DDBJ whole genome shotgun (WGS) entry which is preliminary data.</text>
</comment>
<dbReference type="EMBL" id="RJKX01000013">
    <property type="protein sequence ID" value="ROP99478.1"/>
    <property type="molecule type" value="Genomic_DNA"/>
</dbReference>
<dbReference type="OrthoDB" id="9761586at2"/>
<evidence type="ECO:0000313" key="3">
    <source>
        <dbReference type="Proteomes" id="UP000278222"/>
    </source>
</evidence>
<gene>
    <name evidence="2" type="ORF">EDC65_1257</name>
</gene>
<dbReference type="InterPro" id="IPR045079">
    <property type="entry name" value="Oxoprolinase-like"/>
</dbReference>
<protein>
    <submittedName>
        <fullName evidence="2">N-methylhydantoinase B</fullName>
    </submittedName>
</protein>
<proteinExistence type="predicted"/>